<accession>A0A0E0DB54</accession>
<keyword evidence="2" id="KW-0805">Transcription regulation</keyword>
<reference evidence="8" key="1">
    <citation type="submission" date="2015-04" db="UniProtKB">
        <authorList>
            <consortium name="EnsemblPlants"/>
        </authorList>
    </citation>
    <scope>IDENTIFICATION</scope>
</reference>
<dbReference type="eggNOG" id="ENOG502QS50">
    <property type="taxonomic scope" value="Eukaryota"/>
</dbReference>
<dbReference type="GO" id="GO:0003677">
    <property type="term" value="F:DNA binding"/>
    <property type="evidence" value="ECO:0007669"/>
    <property type="project" value="UniProtKB-KW"/>
</dbReference>
<dbReference type="Gramene" id="OMERI04G03520.1">
    <property type="protein sequence ID" value="OMERI04G03520.1"/>
    <property type="gene ID" value="OMERI04G03520"/>
</dbReference>
<dbReference type="InterPro" id="IPR016177">
    <property type="entry name" value="DNA-bd_dom_sf"/>
</dbReference>
<evidence type="ECO:0000256" key="2">
    <source>
        <dbReference type="ARBA" id="ARBA00023015"/>
    </source>
</evidence>
<name>A0A0E0DB54_9ORYZ</name>
<evidence type="ECO:0000256" key="4">
    <source>
        <dbReference type="ARBA" id="ARBA00023163"/>
    </source>
</evidence>
<evidence type="ECO:0000256" key="6">
    <source>
        <dbReference type="SAM" id="MobiDB-lite"/>
    </source>
</evidence>
<reference evidence="8" key="2">
    <citation type="submission" date="2018-05" db="EMBL/GenBank/DDBJ databases">
        <title>OmerRS3 (Oryza meridionalis Reference Sequence Version 3).</title>
        <authorList>
            <person name="Zhang J."/>
            <person name="Kudrna D."/>
            <person name="Lee S."/>
            <person name="Talag J."/>
            <person name="Welchert J."/>
            <person name="Wing R.A."/>
        </authorList>
    </citation>
    <scope>NUCLEOTIDE SEQUENCE [LARGE SCALE GENOMIC DNA]</scope>
    <source>
        <strain evidence="8">cv. OR44</strain>
    </source>
</reference>
<evidence type="ECO:0000259" key="7">
    <source>
        <dbReference type="PROSITE" id="PS50982"/>
    </source>
</evidence>
<dbReference type="PANTHER" id="PTHR34067">
    <property type="entry name" value="OS04G0193200 PROTEIN"/>
    <property type="match status" value="1"/>
</dbReference>
<evidence type="ECO:0000256" key="1">
    <source>
        <dbReference type="ARBA" id="ARBA00004123"/>
    </source>
</evidence>
<dbReference type="GO" id="GO:0005634">
    <property type="term" value="C:nucleus"/>
    <property type="evidence" value="ECO:0007669"/>
    <property type="project" value="UniProtKB-SubCell"/>
</dbReference>
<dbReference type="PROSITE" id="PS50982">
    <property type="entry name" value="MBD"/>
    <property type="match status" value="1"/>
</dbReference>
<keyword evidence="3" id="KW-0238">DNA-binding</keyword>
<evidence type="ECO:0000313" key="9">
    <source>
        <dbReference type="Proteomes" id="UP000008021"/>
    </source>
</evidence>
<evidence type="ECO:0000256" key="3">
    <source>
        <dbReference type="ARBA" id="ARBA00023125"/>
    </source>
</evidence>
<keyword evidence="9" id="KW-1185">Reference proteome</keyword>
<feature type="region of interest" description="Disordered" evidence="6">
    <location>
        <begin position="348"/>
        <end position="381"/>
    </location>
</feature>
<evidence type="ECO:0000313" key="8">
    <source>
        <dbReference type="EnsemblPlants" id="OMERI04G03520.1"/>
    </source>
</evidence>
<dbReference type="Proteomes" id="UP000008021">
    <property type="component" value="Chromosome 4"/>
</dbReference>
<keyword evidence="5" id="KW-0539">Nucleus</keyword>
<dbReference type="InterPro" id="IPR038945">
    <property type="entry name" value="MBD13-like"/>
</dbReference>
<comment type="subcellular location">
    <subcellularLocation>
        <location evidence="1">Nucleus</location>
    </subcellularLocation>
</comment>
<dbReference type="STRING" id="40149.A0A0E0DB54"/>
<feature type="domain" description="MBD" evidence="7">
    <location>
        <begin position="85"/>
        <end position="155"/>
    </location>
</feature>
<organism evidence="8">
    <name type="scientific">Oryza meridionalis</name>
    <dbReference type="NCBI Taxonomy" id="40149"/>
    <lineage>
        <taxon>Eukaryota</taxon>
        <taxon>Viridiplantae</taxon>
        <taxon>Streptophyta</taxon>
        <taxon>Embryophyta</taxon>
        <taxon>Tracheophyta</taxon>
        <taxon>Spermatophyta</taxon>
        <taxon>Magnoliopsida</taxon>
        <taxon>Liliopsida</taxon>
        <taxon>Poales</taxon>
        <taxon>Poaceae</taxon>
        <taxon>BOP clade</taxon>
        <taxon>Oryzoideae</taxon>
        <taxon>Oryzeae</taxon>
        <taxon>Oryzinae</taxon>
        <taxon>Oryza</taxon>
    </lineage>
</organism>
<sequence length="381" mass="42933">MKSEVLHYLFSEMDQHFMESKNCSVGCNLMRTHEWLPKGWLVEIRAGGDNMDKMYKFYVYPLNRVRLFSKDDVLLYIKEMKISGFDTDGQCNTRLPQGWVKEVVFRKTNTGGIRRDRHYTDPIKNYVFRTMRSAALYVETGKVTIRAFIQKTSVHEVYSFEKFTHLHESLQKRLNLGRTNQLRTRSSKLEKLALKEEILSDEQGSSSGFLCRAPCPILDLLMSPCCGGVAALLEMDCWWWSGQLWLEGVSLVAVLVVAAVGGVGHTALEAVWTTAVTVLVAMLAQCGSFSKVVVCLLDDPLVGWTSNMSLDSVDYSNICARSSIQVERAEDGDSDYSATLQEARQKKANRMKTSLKGKEVMASTTVVLEGGPQNEEMQESE</sequence>
<dbReference type="AlphaFoldDB" id="A0A0E0DB54"/>
<dbReference type="EnsemblPlants" id="OMERI04G03520.1">
    <property type="protein sequence ID" value="OMERI04G03520.1"/>
    <property type="gene ID" value="OMERI04G03520"/>
</dbReference>
<proteinExistence type="predicted"/>
<evidence type="ECO:0000256" key="5">
    <source>
        <dbReference type="ARBA" id="ARBA00023242"/>
    </source>
</evidence>
<dbReference type="PANTHER" id="PTHR34067:SF25">
    <property type="entry name" value="OS04G0193200 PROTEIN"/>
    <property type="match status" value="1"/>
</dbReference>
<dbReference type="SUPFAM" id="SSF54171">
    <property type="entry name" value="DNA-binding domain"/>
    <property type="match status" value="2"/>
</dbReference>
<dbReference type="InterPro" id="IPR001739">
    <property type="entry name" value="Methyl_CpG_DNA-bd"/>
</dbReference>
<dbReference type="HOGENOM" id="CLU_047327_3_0_1"/>
<dbReference type="Gene3D" id="3.30.890.10">
    <property type="entry name" value="Methyl-cpg-binding Protein 2, Chain A"/>
    <property type="match status" value="2"/>
</dbReference>
<protein>
    <recommendedName>
        <fullName evidence="7">MBD domain-containing protein</fullName>
    </recommendedName>
</protein>
<keyword evidence="4" id="KW-0804">Transcription</keyword>